<name>A0A916T2Z2_9ACTN</name>
<dbReference type="AlphaFoldDB" id="A0A916T2Z2"/>
<evidence type="ECO:0000313" key="4">
    <source>
        <dbReference type="Proteomes" id="UP000621454"/>
    </source>
</evidence>
<dbReference type="Proteomes" id="UP000621454">
    <property type="component" value="Unassembled WGS sequence"/>
</dbReference>
<evidence type="ECO:0000313" key="3">
    <source>
        <dbReference type="EMBL" id="GGB26700.1"/>
    </source>
</evidence>
<dbReference type="EMBL" id="BMGC01000006">
    <property type="protein sequence ID" value="GGB26700.1"/>
    <property type="molecule type" value="Genomic_DNA"/>
</dbReference>
<comment type="caution">
    <text evidence="3">The sequence shown here is derived from an EMBL/GenBank/DDBJ whole genome shotgun (WGS) entry which is preliminary data.</text>
</comment>
<feature type="domain" description="T6SS Phospholipase effector Tle1-like catalytic" evidence="2">
    <location>
        <begin position="37"/>
        <end position="292"/>
    </location>
</feature>
<proteinExistence type="predicted"/>
<feature type="region of interest" description="Disordered" evidence="1">
    <location>
        <begin position="1"/>
        <end position="28"/>
    </location>
</feature>
<evidence type="ECO:0000256" key="1">
    <source>
        <dbReference type="SAM" id="MobiDB-lite"/>
    </source>
</evidence>
<evidence type="ECO:0000259" key="2">
    <source>
        <dbReference type="Pfam" id="PF09994"/>
    </source>
</evidence>
<accession>A0A916T2Z2</accession>
<dbReference type="Pfam" id="PF09994">
    <property type="entry name" value="T6SS_Tle1-like_cat"/>
    <property type="match status" value="1"/>
</dbReference>
<organism evidence="3 4">
    <name type="scientific">Gordonia jinhuaensis</name>
    <dbReference type="NCBI Taxonomy" id="1517702"/>
    <lineage>
        <taxon>Bacteria</taxon>
        <taxon>Bacillati</taxon>
        <taxon>Actinomycetota</taxon>
        <taxon>Actinomycetes</taxon>
        <taxon>Mycobacteriales</taxon>
        <taxon>Gordoniaceae</taxon>
        <taxon>Gordonia</taxon>
    </lineage>
</organism>
<dbReference type="InterPro" id="IPR029058">
    <property type="entry name" value="AB_hydrolase_fold"/>
</dbReference>
<protein>
    <recommendedName>
        <fullName evidence="2">T6SS Phospholipase effector Tle1-like catalytic domain-containing protein</fullName>
    </recommendedName>
</protein>
<dbReference type="PANTHER" id="PTHR33840:SF1">
    <property type="entry name" value="TLE1 PHOSPHOLIPASE DOMAIN-CONTAINING PROTEIN"/>
    <property type="match status" value="1"/>
</dbReference>
<reference evidence="3" key="2">
    <citation type="submission" date="2020-09" db="EMBL/GenBank/DDBJ databases">
        <authorList>
            <person name="Sun Q."/>
            <person name="Zhou Y."/>
        </authorList>
    </citation>
    <scope>NUCLEOTIDE SEQUENCE</scope>
    <source>
        <strain evidence="3">CGMCC 1.12827</strain>
    </source>
</reference>
<gene>
    <name evidence="3" type="ORF">GCM10011489_13530</name>
</gene>
<reference evidence="3" key="1">
    <citation type="journal article" date="2014" name="Int. J. Syst. Evol. Microbiol.">
        <title>Complete genome sequence of Corynebacterium casei LMG S-19264T (=DSM 44701T), isolated from a smear-ripened cheese.</title>
        <authorList>
            <consortium name="US DOE Joint Genome Institute (JGI-PGF)"/>
            <person name="Walter F."/>
            <person name="Albersmeier A."/>
            <person name="Kalinowski J."/>
            <person name="Ruckert C."/>
        </authorList>
    </citation>
    <scope>NUCLEOTIDE SEQUENCE</scope>
    <source>
        <strain evidence="3">CGMCC 1.12827</strain>
    </source>
</reference>
<dbReference type="Gene3D" id="3.40.50.1820">
    <property type="entry name" value="alpha/beta hydrolase"/>
    <property type="match status" value="1"/>
</dbReference>
<dbReference type="RefSeq" id="WP_188585810.1">
    <property type="nucleotide sequence ID" value="NZ_BMGC01000006.1"/>
</dbReference>
<keyword evidence="4" id="KW-1185">Reference proteome</keyword>
<dbReference type="PANTHER" id="PTHR33840">
    <property type="match status" value="1"/>
</dbReference>
<dbReference type="InterPro" id="IPR018712">
    <property type="entry name" value="Tle1-like_cat"/>
</dbReference>
<sequence length="420" mass="45335">MSVDQRPADPGPSDPHASEPHHRDVTTTEFDLRAQRKRVVVCCDGTWKTSSDRHVSNIEKIARSIRTTADDGAPQVVFYSPGVGTGATWMDRLVGGATGKGLDADLLAAYRFLALNWQPGDEIHVFGFSRGAYTARSLVGMIRSIGLLTPLGMARDHLPEAIELYRGRPCDAPPTAEYARRLADYRTQCFPGTVPIRFLGVFDTVGALGVPGITSKRYRFHNVALGDHVRTARHALALHERRRAFAPAIWSGAPAVGQDVKQIWFEGVHSDVGGGYAESGLADATLAWMVTQAGDAGLDFDPALLRVCAVDLDPCAHTSLRWGYRIANAVSACAARLQVGGAAHARFRHGWRVVEERGDTRVGVSGPALSRLADGLDPAAGARNLCEWAKTHADTPAGLIGEPVTLPWRTVLTPLHTDHP</sequence>
<dbReference type="SUPFAM" id="SSF53474">
    <property type="entry name" value="alpha/beta-Hydrolases"/>
    <property type="match status" value="1"/>
</dbReference>
<feature type="compositionally biased region" description="Basic and acidic residues" evidence="1">
    <location>
        <begin position="16"/>
        <end position="28"/>
    </location>
</feature>